<dbReference type="Pfam" id="PF05857">
    <property type="entry name" value="TraX"/>
    <property type="match status" value="1"/>
</dbReference>
<dbReference type="Proteomes" id="UP000318102">
    <property type="component" value="Unassembled WGS sequence"/>
</dbReference>
<protein>
    <recommendedName>
        <fullName evidence="4">Conjugal transfer protein TraX</fullName>
    </recommendedName>
</protein>
<feature type="transmembrane region" description="Helical" evidence="1">
    <location>
        <begin position="77"/>
        <end position="94"/>
    </location>
</feature>
<keyword evidence="1" id="KW-0472">Membrane</keyword>
<dbReference type="AlphaFoldDB" id="A0A559J2H2"/>
<keyword evidence="1" id="KW-1133">Transmembrane helix</keyword>
<feature type="transmembrane region" description="Helical" evidence="1">
    <location>
        <begin position="185"/>
        <end position="205"/>
    </location>
</feature>
<evidence type="ECO:0008006" key="4">
    <source>
        <dbReference type="Google" id="ProtNLM"/>
    </source>
</evidence>
<dbReference type="OrthoDB" id="9781069at2"/>
<dbReference type="InterPro" id="IPR008875">
    <property type="entry name" value="TraX"/>
</dbReference>
<feature type="transmembrane region" description="Helical" evidence="1">
    <location>
        <begin position="106"/>
        <end position="132"/>
    </location>
</feature>
<dbReference type="RefSeq" id="WP_144991144.1">
    <property type="nucleotide sequence ID" value="NZ_VNJK01000001.1"/>
</dbReference>
<proteinExistence type="predicted"/>
<dbReference type="EMBL" id="VNJK01000001">
    <property type="protein sequence ID" value="TVX94063.1"/>
    <property type="molecule type" value="Genomic_DNA"/>
</dbReference>
<gene>
    <name evidence="2" type="ORF">FPZ44_13960</name>
</gene>
<reference evidence="2 3" key="1">
    <citation type="submission" date="2019-07" db="EMBL/GenBank/DDBJ databases">
        <authorList>
            <person name="Kim J."/>
        </authorList>
    </citation>
    <scope>NUCLEOTIDE SEQUENCE [LARGE SCALE GENOMIC DNA]</scope>
    <source>
        <strain evidence="2 3">N4</strain>
    </source>
</reference>
<name>A0A559J2H2_9BACL</name>
<feature type="transmembrane region" description="Helical" evidence="1">
    <location>
        <begin position="138"/>
        <end position="156"/>
    </location>
</feature>
<comment type="caution">
    <text evidence="2">The sequence shown here is derived from an EMBL/GenBank/DDBJ whole genome shotgun (WGS) entry which is preliminary data.</text>
</comment>
<keyword evidence="3" id="KW-1185">Reference proteome</keyword>
<evidence type="ECO:0000313" key="3">
    <source>
        <dbReference type="Proteomes" id="UP000318102"/>
    </source>
</evidence>
<evidence type="ECO:0000256" key="1">
    <source>
        <dbReference type="SAM" id="Phobius"/>
    </source>
</evidence>
<feature type="transmembrane region" description="Helical" evidence="1">
    <location>
        <begin position="24"/>
        <end position="42"/>
    </location>
</feature>
<accession>A0A559J2H2</accession>
<organism evidence="2 3">
    <name type="scientific">Paenibacillus agilis</name>
    <dbReference type="NCBI Taxonomy" id="3020863"/>
    <lineage>
        <taxon>Bacteria</taxon>
        <taxon>Bacillati</taxon>
        <taxon>Bacillota</taxon>
        <taxon>Bacilli</taxon>
        <taxon>Bacillales</taxon>
        <taxon>Paenibacillaceae</taxon>
        <taxon>Paenibacillus</taxon>
    </lineage>
</organism>
<sequence>MIQLIAYCSMMIDHLGIVLFPSNSLFRIIGRLALPLFAYGIAVGFSRTSNVTKYGVRLLIVGIISQVPYTLLFGSKEFNVCFTLLFGLIIIKIIKSKVILFLKIIYTLGLCIICEALAFEYGLYGIALTVFFSVFKQWTTLLIANSILVFIYLYFYESTAVQYYSLLAIPCIMVFEKKSFHLPKIIRYAFYPSHILVLLIIVNYIN</sequence>
<evidence type="ECO:0000313" key="2">
    <source>
        <dbReference type="EMBL" id="TVX94063.1"/>
    </source>
</evidence>
<keyword evidence="1" id="KW-0812">Transmembrane</keyword>